<comment type="caution">
    <text evidence="1">The sequence shown here is derived from an EMBL/GenBank/DDBJ whole genome shotgun (WGS) entry which is preliminary data.</text>
</comment>
<evidence type="ECO:0000313" key="1">
    <source>
        <dbReference type="EMBL" id="GEL17441.1"/>
    </source>
</evidence>
<sequence length="177" mass="18602">MSHSVRFRLDDDAAAELTALRARLRAAGIAVPTDRPAVTFAAAAAIPPAARAALADELRVLALPALWLAILGTIAGRDDELVLAAIVDAELLAVHAAVHDALTGRVRAPAAAYLPGAWLPHCTLSHERPAAAFALLHPFPPVRAGVIGVELVDTRTGAAEPIAWTRGSREDQRYRGP</sequence>
<keyword evidence="2" id="KW-1185">Reference proteome</keyword>
<dbReference type="RefSeq" id="WP_051232217.1">
    <property type="nucleotide sequence ID" value="NZ_AUII01000002.1"/>
</dbReference>
<dbReference type="Proteomes" id="UP000321328">
    <property type="component" value="Unassembled WGS sequence"/>
</dbReference>
<evidence type="ECO:0008006" key="3">
    <source>
        <dbReference type="Google" id="ProtNLM"/>
    </source>
</evidence>
<dbReference type="Gene3D" id="3.90.1140.10">
    <property type="entry name" value="Cyclic phosphodiesterase"/>
    <property type="match status" value="1"/>
</dbReference>
<dbReference type="STRING" id="1123024.GCA_000423625_00783"/>
<accession>A0A511CY05</accession>
<proteinExistence type="predicted"/>
<dbReference type="AlphaFoldDB" id="A0A511CY05"/>
<evidence type="ECO:0000313" key="2">
    <source>
        <dbReference type="Proteomes" id="UP000321328"/>
    </source>
</evidence>
<dbReference type="EMBL" id="BJVI01000009">
    <property type="protein sequence ID" value="GEL17441.1"/>
    <property type="molecule type" value="Genomic_DNA"/>
</dbReference>
<gene>
    <name evidence="1" type="ORF">PA7_12780</name>
</gene>
<name>A0A511CY05_9PSEU</name>
<organism evidence="1 2">
    <name type="scientific">Pseudonocardia asaccharolytica DSM 44247 = NBRC 16224</name>
    <dbReference type="NCBI Taxonomy" id="1123024"/>
    <lineage>
        <taxon>Bacteria</taxon>
        <taxon>Bacillati</taxon>
        <taxon>Actinomycetota</taxon>
        <taxon>Actinomycetes</taxon>
        <taxon>Pseudonocardiales</taxon>
        <taxon>Pseudonocardiaceae</taxon>
        <taxon>Pseudonocardia</taxon>
    </lineage>
</organism>
<reference evidence="1 2" key="1">
    <citation type="submission" date="2019-07" db="EMBL/GenBank/DDBJ databases">
        <title>Whole genome shotgun sequence of Pseudonocardia asaccharolytica NBRC 16224.</title>
        <authorList>
            <person name="Hosoyama A."/>
            <person name="Uohara A."/>
            <person name="Ohji S."/>
            <person name="Ichikawa N."/>
        </authorList>
    </citation>
    <scope>NUCLEOTIDE SEQUENCE [LARGE SCALE GENOMIC DNA]</scope>
    <source>
        <strain evidence="1 2">NBRC 16224</strain>
    </source>
</reference>
<protein>
    <recommendedName>
        <fullName evidence="3">2'-5' RNA ligase</fullName>
    </recommendedName>
</protein>